<accession>A0ABR3TJ63</accession>
<dbReference type="EMBL" id="JAKEKT020000064">
    <property type="protein sequence ID" value="KAL1639390.1"/>
    <property type="molecule type" value="Genomic_DNA"/>
</dbReference>
<comment type="caution">
    <text evidence="4">The sequence shown here is derived from an EMBL/GenBank/DDBJ whole genome shotgun (WGS) entry which is preliminary data.</text>
</comment>
<sequence length="265" mass="28062">MQDATALVCGGGGGLHGSGGGGGGTGGGEVGGAGDAAAVDDGGGGGGGEPYEPLVDDGGELDSASYELIYGLPRSLLVLVHRTCGLVRKMNRVSAAAVPPPPLMADICDALEDEILDWPVDAEVARLRRARVDESNSSILQHHIRAFHAATIVFFCRKVRLMNRRFLQRYVNGVVGHLVEIEAIKQREGISANPLLWPAFVAGAEAMESETRERLLGWFEVVERHGVATAKLTRLALEEMWRREDVGCGKGAAPVGVLNTQLMLT</sequence>
<evidence type="ECO:0000256" key="3">
    <source>
        <dbReference type="SAM" id="MobiDB-lite"/>
    </source>
</evidence>
<dbReference type="Pfam" id="PF11951">
    <property type="entry name" value="Fungal_trans_2"/>
    <property type="match status" value="1"/>
</dbReference>
<gene>
    <name evidence="4" type="primary">ARG81</name>
    <name evidence="4" type="ORF">SLS58_007971</name>
</gene>
<reference evidence="4 5" key="1">
    <citation type="journal article" date="2023" name="Plant Dis.">
        <title>First Report of Diplodia intermedia Causing Canker and Dieback Diseases on Apple Trees in Canada.</title>
        <authorList>
            <person name="Ellouze W."/>
            <person name="Ilyukhin E."/>
            <person name="Sulman M."/>
            <person name="Ali S."/>
        </authorList>
    </citation>
    <scope>NUCLEOTIDE SEQUENCE [LARGE SCALE GENOMIC DNA]</scope>
    <source>
        <strain evidence="4 5">M45-28</strain>
    </source>
</reference>
<dbReference type="InterPro" id="IPR021858">
    <property type="entry name" value="Fun_TF"/>
</dbReference>
<comment type="subcellular location">
    <subcellularLocation>
        <location evidence="1">Nucleus</location>
    </subcellularLocation>
</comment>
<dbReference type="Proteomes" id="UP001521184">
    <property type="component" value="Unassembled WGS sequence"/>
</dbReference>
<name>A0ABR3TJ63_9PEZI</name>
<dbReference type="PANTHER" id="PTHR37534:SF7">
    <property type="entry name" value="TRANSCRIPTIONAL ACTIVATOR PROTEIN UGA3"/>
    <property type="match status" value="1"/>
</dbReference>
<dbReference type="PANTHER" id="PTHR37534">
    <property type="entry name" value="TRANSCRIPTIONAL ACTIVATOR PROTEIN UGA3"/>
    <property type="match status" value="1"/>
</dbReference>
<feature type="region of interest" description="Disordered" evidence="3">
    <location>
        <begin position="18"/>
        <end position="56"/>
    </location>
</feature>
<keyword evidence="5" id="KW-1185">Reference proteome</keyword>
<evidence type="ECO:0000256" key="2">
    <source>
        <dbReference type="ARBA" id="ARBA00023242"/>
    </source>
</evidence>
<keyword evidence="2" id="KW-0539">Nucleus</keyword>
<organism evidence="4 5">
    <name type="scientific">Diplodia intermedia</name>
    <dbReference type="NCBI Taxonomy" id="856260"/>
    <lineage>
        <taxon>Eukaryota</taxon>
        <taxon>Fungi</taxon>
        <taxon>Dikarya</taxon>
        <taxon>Ascomycota</taxon>
        <taxon>Pezizomycotina</taxon>
        <taxon>Dothideomycetes</taxon>
        <taxon>Dothideomycetes incertae sedis</taxon>
        <taxon>Botryosphaeriales</taxon>
        <taxon>Botryosphaeriaceae</taxon>
        <taxon>Diplodia</taxon>
    </lineage>
</organism>
<protein>
    <submittedName>
        <fullName evidence="4">Arginine metabolism regulation protein II</fullName>
    </submittedName>
</protein>
<feature type="compositionally biased region" description="Gly residues" evidence="3">
    <location>
        <begin position="18"/>
        <end position="34"/>
    </location>
</feature>
<evidence type="ECO:0000313" key="4">
    <source>
        <dbReference type="EMBL" id="KAL1639390.1"/>
    </source>
</evidence>
<evidence type="ECO:0000313" key="5">
    <source>
        <dbReference type="Proteomes" id="UP001521184"/>
    </source>
</evidence>
<evidence type="ECO:0000256" key="1">
    <source>
        <dbReference type="ARBA" id="ARBA00004123"/>
    </source>
</evidence>
<proteinExistence type="predicted"/>